<reference evidence="3 4" key="1">
    <citation type="journal article" date="2015" name="Stand. Genomic Sci.">
        <title>Genomic Encyclopedia of Bacterial and Archaeal Type Strains, Phase III: the genomes of soil and plant-associated and newly described type strains.</title>
        <authorList>
            <person name="Whitman W.B."/>
            <person name="Woyke T."/>
            <person name="Klenk H.P."/>
            <person name="Zhou Y."/>
            <person name="Lilburn T.G."/>
            <person name="Beck B.J."/>
            <person name="De Vos P."/>
            <person name="Vandamme P."/>
            <person name="Eisen J.A."/>
            <person name="Garrity G."/>
            <person name="Hugenholtz P."/>
            <person name="Kyrpides N.C."/>
        </authorList>
    </citation>
    <scope>NUCLEOTIDE SEQUENCE [LARGE SCALE GENOMIC DNA]</scope>
    <source>
        <strain evidence="3 4">CECT 8445</strain>
    </source>
</reference>
<dbReference type="AlphaFoldDB" id="A0A4V2PU27"/>
<organism evidence="3 4">
    <name type="scientific">Winogradskyella wandonensis</name>
    <dbReference type="NCBI Taxonomy" id="1442586"/>
    <lineage>
        <taxon>Bacteria</taxon>
        <taxon>Pseudomonadati</taxon>
        <taxon>Bacteroidota</taxon>
        <taxon>Flavobacteriia</taxon>
        <taxon>Flavobacteriales</taxon>
        <taxon>Flavobacteriaceae</taxon>
        <taxon>Winogradskyella</taxon>
    </lineage>
</organism>
<gene>
    <name evidence="3" type="ORF">DFQ05_0069</name>
</gene>
<comment type="caution">
    <text evidence="3">The sequence shown here is derived from an EMBL/GenBank/DDBJ whole genome shotgun (WGS) entry which is preliminary data.</text>
</comment>
<dbReference type="Proteomes" id="UP000295714">
    <property type="component" value="Unassembled WGS sequence"/>
</dbReference>
<name>A0A4V2PU27_9FLAO</name>
<evidence type="ECO:0000256" key="2">
    <source>
        <dbReference type="SAM" id="SignalP"/>
    </source>
</evidence>
<dbReference type="RefSeq" id="WP_132702431.1">
    <property type="nucleotide sequence ID" value="NZ_SMGI01000001.1"/>
</dbReference>
<sequence length="292" mass="33279">MSKKLILFVVAIGIGISSFSQTTINDYKYVVVPLKADFFKGKDAYRTSTLLRYLFKKEGFEVYFDEEELPEELFNDRCLGLYANLAKISSFLKTKVQIELKDCRGREVFVSDIGSTKIKEYIKAYPEAIREAFKSIEFLNYEYNPSANVGSKPKQNISKAENELQKIEETKAAEAEVVRLKKEVEDLNKQKELAKAKADLEKEKQLQAEKLEQRAEKKSLNSEVSSSDTLYAQAIDVGFQVVDATPKVVMVLLKTAAPNVYAVKGKDAIVFKENDKWIYSEGNQKKELKIKF</sequence>
<feature type="chain" id="PRO_5020992850" evidence="2">
    <location>
        <begin position="23"/>
        <end position="292"/>
    </location>
</feature>
<protein>
    <submittedName>
        <fullName evidence="3">Uncharacterized protein</fullName>
    </submittedName>
</protein>
<dbReference type="OrthoDB" id="1274006at2"/>
<keyword evidence="1" id="KW-0175">Coiled coil</keyword>
<feature type="coiled-coil region" evidence="1">
    <location>
        <begin position="157"/>
        <end position="223"/>
    </location>
</feature>
<keyword evidence="2" id="KW-0732">Signal</keyword>
<feature type="signal peptide" evidence="2">
    <location>
        <begin position="1"/>
        <end position="22"/>
    </location>
</feature>
<accession>A0A4V2PU27</accession>
<evidence type="ECO:0000313" key="3">
    <source>
        <dbReference type="EMBL" id="TCK68561.1"/>
    </source>
</evidence>
<dbReference type="EMBL" id="SMGI01000001">
    <property type="protein sequence ID" value="TCK68561.1"/>
    <property type="molecule type" value="Genomic_DNA"/>
</dbReference>
<proteinExistence type="predicted"/>
<evidence type="ECO:0000256" key="1">
    <source>
        <dbReference type="SAM" id="Coils"/>
    </source>
</evidence>
<keyword evidence="4" id="KW-1185">Reference proteome</keyword>
<evidence type="ECO:0000313" key="4">
    <source>
        <dbReference type="Proteomes" id="UP000295714"/>
    </source>
</evidence>